<evidence type="ECO:0000256" key="1">
    <source>
        <dbReference type="SAM" id="Phobius"/>
    </source>
</evidence>
<keyword evidence="1" id="KW-0812">Transmembrane</keyword>
<dbReference type="Proteomes" id="UP000823824">
    <property type="component" value="Unassembled WGS sequence"/>
</dbReference>
<gene>
    <name evidence="2" type="ORF">H9787_10090</name>
</gene>
<reference evidence="2" key="2">
    <citation type="submission" date="2021-04" db="EMBL/GenBank/DDBJ databases">
        <authorList>
            <person name="Gilroy R."/>
        </authorList>
    </citation>
    <scope>NUCLEOTIDE SEQUENCE</scope>
    <source>
        <strain evidence="2">ChiBcec18-1249</strain>
    </source>
</reference>
<keyword evidence="1" id="KW-1133">Transmembrane helix</keyword>
<proteinExistence type="predicted"/>
<dbReference type="InterPro" id="IPR038690">
    <property type="entry name" value="NusG_2_sf"/>
</dbReference>
<organism evidence="2 3">
    <name type="scientific">Candidatus Oscillibacter excrementigallinarum</name>
    <dbReference type="NCBI Taxonomy" id="2838716"/>
    <lineage>
        <taxon>Bacteria</taxon>
        <taxon>Bacillati</taxon>
        <taxon>Bacillota</taxon>
        <taxon>Clostridia</taxon>
        <taxon>Eubacteriales</taxon>
        <taxon>Oscillospiraceae</taxon>
        <taxon>Oscillibacter</taxon>
    </lineage>
</organism>
<sequence>MKSSPKLRPNIWDGLLAAVMLALAVAGGVLLWTGGGETGDLIAVVSVDGAETERVSLAGLTAPEERTYTHNGYTLHVTFTAESAQVTASDCPTQDCVHTGAITRGGQSIVCLPARLVIQLEGGAADDGSPDLVIG</sequence>
<keyword evidence="1" id="KW-0472">Membrane</keyword>
<evidence type="ECO:0000313" key="3">
    <source>
        <dbReference type="Proteomes" id="UP000823824"/>
    </source>
</evidence>
<dbReference type="Gene3D" id="2.60.320.10">
    <property type="entry name" value="N-utilization substance G protein NusG, insert domain"/>
    <property type="match status" value="1"/>
</dbReference>
<reference evidence="2" key="1">
    <citation type="journal article" date="2021" name="PeerJ">
        <title>Extensive microbial diversity within the chicken gut microbiome revealed by metagenomics and culture.</title>
        <authorList>
            <person name="Gilroy R."/>
            <person name="Ravi A."/>
            <person name="Getino M."/>
            <person name="Pursley I."/>
            <person name="Horton D.L."/>
            <person name="Alikhan N.F."/>
            <person name="Baker D."/>
            <person name="Gharbi K."/>
            <person name="Hall N."/>
            <person name="Watson M."/>
            <person name="Adriaenssens E.M."/>
            <person name="Foster-Nyarko E."/>
            <person name="Jarju S."/>
            <person name="Secka A."/>
            <person name="Antonio M."/>
            <person name="Oren A."/>
            <person name="Chaudhuri R.R."/>
            <person name="La Ragione R."/>
            <person name="Hildebrand F."/>
            <person name="Pallen M.J."/>
        </authorList>
    </citation>
    <scope>NUCLEOTIDE SEQUENCE</scope>
    <source>
        <strain evidence="2">ChiBcec18-1249</strain>
    </source>
</reference>
<protein>
    <submittedName>
        <fullName evidence="2">NusG domain II-containing protein</fullName>
    </submittedName>
</protein>
<name>A0A9D2RS54_9FIRM</name>
<accession>A0A9D2RS54</accession>
<feature type="transmembrane region" description="Helical" evidence="1">
    <location>
        <begin position="12"/>
        <end position="32"/>
    </location>
</feature>
<dbReference type="Pfam" id="PF07009">
    <property type="entry name" value="NusG_II"/>
    <property type="match status" value="1"/>
</dbReference>
<comment type="caution">
    <text evidence="2">The sequence shown here is derived from an EMBL/GenBank/DDBJ whole genome shotgun (WGS) entry which is preliminary data.</text>
</comment>
<evidence type="ECO:0000313" key="2">
    <source>
        <dbReference type="EMBL" id="HJB14045.1"/>
    </source>
</evidence>
<dbReference type="EMBL" id="DWZJ01000090">
    <property type="protein sequence ID" value="HJB14045.1"/>
    <property type="molecule type" value="Genomic_DNA"/>
</dbReference>
<dbReference type="AlphaFoldDB" id="A0A9D2RS54"/>